<accession>A0A3D8Y2K4</accession>
<dbReference type="EMBL" id="QNUL01000045">
    <property type="protein sequence ID" value="REA55691.1"/>
    <property type="molecule type" value="Genomic_DNA"/>
</dbReference>
<proteinExistence type="predicted"/>
<dbReference type="Proteomes" id="UP000256373">
    <property type="component" value="Unassembled WGS sequence"/>
</dbReference>
<comment type="caution">
    <text evidence="1">The sequence shown here is derived from an EMBL/GenBank/DDBJ whole genome shotgun (WGS) entry which is preliminary data.</text>
</comment>
<protein>
    <submittedName>
        <fullName evidence="1">Uncharacterized protein</fullName>
    </submittedName>
</protein>
<name>A0A3D8Y2K4_9BACT</name>
<keyword evidence="2" id="KW-1185">Reference proteome</keyword>
<evidence type="ECO:0000313" key="1">
    <source>
        <dbReference type="EMBL" id="REA55691.1"/>
    </source>
</evidence>
<dbReference type="AlphaFoldDB" id="A0A3D8Y2K4"/>
<sequence>MVATSLFFNTIDLYERWLIFFIFEYKDEIMATLTLKIEDEKVDFFKELIQYFSFVKILEEGKAKQSDISENELDGLFGEIPE</sequence>
<evidence type="ECO:0000313" key="2">
    <source>
        <dbReference type="Proteomes" id="UP000256373"/>
    </source>
</evidence>
<reference evidence="1 2" key="1">
    <citation type="submission" date="2018-07" db="EMBL/GenBank/DDBJ databases">
        <title>Dyadobacter roseus sp. nov., isolated from rose rhizosphere soil.</title>
        <authorList>
            <person name="Chen L."/>
        </authorList>
    </citation>
    <scope>NUCLEOTIDE SEQUENCE [LARGE SCALE GENOMIC DNA]</scope>
    <source>
        <strain evidence="1 2">RS19</strain>
    </source>
</reference>
<gene>
    <name evidence="1" type="ORF">DSL64_27845</name>
</gene>
<organism evidence="1 2">
    <name type="scientific">Dyadobacter luteus</name>
    <dbReference type="NCBI Taxonomy" id="2259619"/>
    <lineage>
        <taxon>Bacteria</taxon>
        <taxon>Pseudomonadati</taxon>
        <taxon>Bacteroidota</taxon>
        <taxon>Cytophagia</taxon>
        <taxon>Cytophagales</taxon>
        <taxon>Spirosomataceae</taxon>
        <taxon>Dyadobacter</taxon>
    </lineage>
</organism>